<accession>A0A0C3I3R6</accession>
<evidence type="ECO:0008006" key="3">
    <source>
        <dbReference type="Google" id="ProtNLM"/>
    </source>
</evidence>
<comment type="caution">
    <text evidence="1">The sequence shown here is derived from an EMBL/GenBank/DDBJ whole genome shotgun (WGS) entry which is preliminary data.</text>
</comment>
<dbReference type="Proteomes" id="UP000031977">
    <property type="component" value="Unassembled WGS sequence"/>
</dbReference>
<proteinExistence type="predicted"/>
<dbReference type="OrthoDB" id="5917239at2"/>
<dbReference type="RefSeq" id="WP_041156813.1">
    <property type="nucleotide sequence ID" value="NZ_CBCRVP010000014.1"/>
</dbReference>
<dbReference type="InterPro" id="IPR021482">
    <property type="entry name" value="DUF3135"/>
</dbReference>
<name>A0A0C3I3R6_9VIBR</name>
<dbReference type="Pfam" id="PF11333">
    <property type="entry name" value="DUF3135"/>
    <property type="match status" value="1"/>
</dbReference>
<organism evidence="1 2">
    <name type="scientific">Vibrio mytili</name>
    <dbReference type="NCBI Taxonomy" id="50718"/>
    <lineage>
        <taxon>Bacteria</taxon>
        <taxon>Pseudomonadati</taxon>
        <taxon>Pseudomonadota</taxon>
        <taxon>Gammaproteobacteria</taxon>
        <taxon>Vibrionales</taxon>
        <taxon>Vibrionaceae</taxon>
        <taxon>Vibrio</taxon>
    </lineage>
</organism>
<keyword evidence="2" id="KW-1185">Reference proteome</keyword>
<dbReference type="AlphaFoldDB" id="A0A0C3I3R6"/>
<evidence type="ECO:0000313" key="1">
    <source>
        <dbReference type="EMBL" id="KIN09680.1"/>
    </source>
</evidence>
<evidence type="ECO:0000313" key="2">
    <source>
        <dbReference type="Proteomes" id="UP000031977"/>
    </source>
</evidence>
<dbReference type="EMBL" id="JXOK01000076">
    <property type="protein sequence ID" value="KIN09680.1"/>
    <property type="molecule type" value="Genomic_DNA"/>
</dbReference>
<sequence>MANPQQSLQQSLPSFDEMVRMAERDPVAFEQFRHDMAEAMINNASAKMQPRLRAQQSHIDRMIDHCKNPNHTNVVLGNELRKQFVKFQQALQGKPQANKPDNNVVQFY</sequence>
<reference evidence="1 2" key="1">
    <citation type="submission" date="2015-01" db="EMBL/GenBank/DDBJ databases">
        <title>Draft genome of Vibrio mytili type strain CAIM 528.</title>
        <authorList>
            <person name="Gonzalez-Castillo A."/>
            <person name="Gomez-Gil B."/>
            <person name="Enciso-Ibarra J."/>
        </authorList>
    </citation>
    <scope>NUCLEOTIDE SEQUENCE [LARGE SCALE GENOMIC DNA]</scope>
    <source>
        <strain evidence="1 2">CAIM 528</strain>
    </source>
</reference>
<protein>
    <recommendedName>
        <fullName evidence="3">DUF3135 domain-containing protein</fullName>
    </recommendedName>
</protein>
<gene>
    <name evidence="1" type="ORF">SU60_18470</name>
</gene>